<evidence type="ECO:0000313" key="2">
    <source>
        <dbReference type="WBParaSite" id="PSU_v2.g19256.t1"/>
    </source>
</evidence>
<evidence type="ECO:0000313" key="1">
    <source>
        <dbReference type="Proteomes" id="UP000887577"/>
    </source>
</evidence>
<proteinExistence type="predicted"/>
<name>A0A914YID4_9BILA</name>
<dbReference type="WBParaSite" id="PSU_v2.g19256.t1">
    <property type="protein sequence ID" value="PSU_v2.g19256.t1"/>
    <property type="gene ID" value="PSU_v2.g19256"/>
</dbReference>
<organism evidence="1 2">
    <name type="scientific">Panagrolaimus superbus</name>
    <dbReference type="NCBI Taxonomy" id="310955"/>
    <lineage>
        <taxon>Eukaryota</taxon>
        <taxon>Metazoa</taxon>
        <taxon>Ecdysozoa</taxon>
        <taxon>Nematoda</taxon>
        <taxon>Chromadorea</taxon>
        <taxon>Rhabditida</taxon>
        <taxon>Tylenchina</taxon>
        <taxon>Panagrolaimomorpha</taxon>
        <taxon>Panagrolaimoidea</taxon>
        <taxon>Panagrolaimidae</taxon>
        <taxon>Panagrolaimus</taxon>
    </lineage>
</organism>
<keyword evidence="1" id="KW-1185">Reference proteome</keyword>
<sequence length="132" mass="14834">MDSELSKDEKNQLAADLIIGFLVAEDDADDDTDSDKEVIEEVTVTEPLEEYVENISKESSVESQISEILNIGEKIHFQNRKENITAAQMMSSTSKESTAKLFRSHSVPKCYPKRRKKTNPICVVTKTNSPPK</sequence>
<protein>
    <submittedName>
        <fullName evidence="2">Uncharacterized protein</fullName>
    </submittedName>
</protein>
<reference evidence="2" key="1">
    <citation type="submission" date="2022-11" db="UniProtKB">
        <authorList>
            <consortium name="WormBaseParasite"/>
        </authorList>
    </citation>
    <scope>IDENTIFICATION</scope>
</reference>
<dbReference type="Proteomes" id="UP000887577">
    <property type="component" value="Unplaced"/>
</dbReference>
<accession>A0A914YID4</accession>
<dbReference type="AlphaFoldDB" id="A0A914YID4"/>